<feature type="compositionally biased region" description="Basic and acidic residues" evidence="1">
    <location>
        <begin position="79"/>
        <end position="88"/>
    </location>
</feature>
<gene>
    <name evidence="2" type="ORF">AVEN_265878_1</name>
</gene>
<name>A0A4Y2W3X1_ARAVE</name>
<evidence type="ECO:0000313" key="3">
    <source>
        <dbReference type="Proteomes" id="UP000499080"/>
    </source>
</evidence>
<dbReference type="EMBL" id="BGPR01054489">
    <property type="protein sequence ID" value="GBO31224.1"/>
    <property type="molecule type" value="Genomic_DNA"/>
</dbReference>
<evidence type="ECO:0000313" key="2">
    <source>
        <dbReference type="EMBL" id="GBO31224.1"/>
    </source>
</evidence>
<feature type="region of interest" description="Disordered" evidence="1">
    <location>
        <begin position="1"/>
        <end position="97"/>
    </location>
</feature>
<keyword evidence="3" id="KW-1185">Reference proteome</keyword>
<accession>A0A4Y2W3X1</accession>
<proteinExistence type="predicted"/>
<reference evidence="2 3" key="1">
    <citation type="journal article" date="2019" name="Sci. Rep.">
        <title>Orb-weaving spider Araneus ventricosus genome elucidates the spidroin gene catalogue.</title>
        <authorList>
            <person name="Kono N."/>
            <person name="Nakamura H."/>
            <person name="Ohtoshi R."/>
            <person name="Moran D.A.P."/>
            <person name="Shinohara A."/>
            <person name="Yoshida Y."/>
            <person name="Fujiwara M."/>
            <person name="Mori M."/>
            <person name="Tomita M."/>
            <person name="Arakawa K."/>
        </authorList>
    </citation>
    <scope>NUCLEOTIDE SEQUENCE [LARGE SCALE GENOMIC DNA]</scope>
</reference>
<organism evidence="2 3">
    <name type="scientific">Araneus ventricosus</name>
    <name type="common">Orbweaver spider</name>
    <name type="synonym">Epeira ventricosa</name>
    <dbReference type="NCBI Taxonomy" id="182803"/>
    <lineage>
        <taxon>Eukaryota</taxon>
        <taxon>Metazoa</taxon>
        <taxon>Ecdysozoa</taxon>
        <taxon>Arthropoda</taxon>
        <taxon>Chelicerata</taxon>
        <taxon>Arachnida</taxon>
        <taxon>Araneae</taxon>
        <taxon>Araneomorphae</taxon>
        <taxon>Entelegynae</taxon>
        <taxon>Araneoidea</taxon>
        <taxon>Araneidae</taxon>
        <taxon>Araneus</taxon>
    </lineage>
</organism>
<evidence type="ECO:0000256" key="1">
    <source>
        <dbReference type="SAM" id="MobiDB-lite"/>
    </source>
</evidence>
<protein>
    <submittedName>
        <fullName evidence="2">Uncharacterized protein</fullName>
    </submittedName>
</protein>
<sequence length="97" mass="11529">MPKKKEEGMPPSRREAIRKRERRLLKAEEERSRRLSSMATTWSGQKSGRNQKNKEIVDCQTAGNRRPGEKAKERRTRQRKCDCHHAKMQENTPSKYY</sequence>
<comment type="caution">
    <text evidence="2">The sequence shown here is derived from an EMBL/GenBank/DDBJ whole genome shotgun (WGS) entry which is preliminary data.</text>
</comment>
<feature type="compositionally biased region" description="Basic and acidic residues" evidence="1">
    <location>
        <begin position="24"/>
        <end position="33"/>
    </location>
</feature>
<dbReference type="AlphaFoldDB" id="A0A4Y2W3X1"/>
<dbReference type="Proteomes" id="UP000499080">
    <property type="component" value="Unassembled WGS sequence"/>
</dbReference>
<feature type="compositionally biased region" description="Polar residues" evidence="1">
    <location>
        <begin position="38"/>
        <end position="50"/>
    </location>
</feature>
<feature type="compositionally biased region" description="Basic and acidic residues" evidence="1">
    <location>
        <begin position="1"/>
        <end position="15"/>
    </location>
</feature>